<dbReference type="Gene3D" id="2.30.42.10">
    <property type="match status" value="1"/>
</dbReference>
<dbReference type="InterPro" id="IPR012393">
    <property type="entry name" value="Tricorn_protease"/>
</dbReference>
<dbReference type="Gene3D" id="2.120.10.30">
    <property type="entry name" value="TolB, C-terminal domain"/>
    <property type="match status" value="1"/>
</dbReference>
<protein>
    <recommendedName>
        <fullName evidence="7">Tricorn protease homolog</fullName>
        <ecNumber evidence="7">3.4.21.-</ecNumber>
    </recommendedName>
</protein>
<evidence type="ECO:0000256" key="5">
    <source>
        <dbReference type="ARBA" id="ARBA00022801"/>
    </source>
</evidence>
<keyword evidence="11" id="KW-1185">Reference proteome</keyword>
<evidence type="ECO:0000313" key="11">
    <source>
        <dbReference type="Proteomes" id="UP001500936"/>
    </source>
</evidence>
<comment type="function">
    <text evidence="7">Degrades oligopeptides.</text>
</comment>
<evidence type="ECO:0000256" key="6">
    <source>
        <dbReference type="ARBA" id="ARBA00022825"/>
    </source>
</evidence>
<dbReference type="Proteomes" id="UP001500936">
    <property type="component" value="Unassembled WGS sequence"/>
</dbReference>
<comment type="subcellular location">
    <subcellularLocation>
        <location evidence="1 7">Cytoplasm</location>
    </subcellularLocation>
</comment>
<feature type="domain" description="Tail specific protease" evidence="9">
    <location>
        <begin position="867"/>
        <end position="1061"/>
    </location>
</feature>
<accession>A0ABP8JZS7</accession>
<feature type="region of interest" description="Disordered" evidence="8">
    <location>
        <begin position="563"/>
        <end position="601"/>
    </location>
</feature>
<comment type="caution">
    <text evidence="10">The sequence shown here is derived from an EMBL/GenBank/DDBJ whole genome shotgun (WGS) entry which is preliminary data.</text>
</comment>
<name>A0ABP8JZS7_9BACT</name>
<dbReference type="EC" id="3.4.21.-" evidence="7"/>
<evidence type="ECO:0000256" key="3">
    <source>
        <dbReference type="ARBA" id="ARBA00022490"/>
    </source>
</evidence>
<dbReference type="PANTHER" id="PTHR43253">
    <property type="entry name" value="TRICORN PROTEASE HOMOLOG 2-RELATED"/>
    <property type="match status" value="1"/>
</dbReference>
<comment type="similarity">
    <text evidence="2 7">Belongs to the peptidase S41B family.</text>
</comment>
<dbReference type="InterPro" id="IPR011042">
    <property type="entry name" value="6-blade_b-propeller_TolB-like"/>
</dbReference>
<dbReference type="Pfam" id="PF26549">
    <property type="entry name" value="Tricorn_N"/>
    <property type="match status" value="1"/>
</dbReference>
<dbReference type="PIRSF" id="PIRSF036421">
    <property type="entry name" value="Tricorn_protease"/>
    <property type="match status" value="1"/>
</dbReference>
<organism evidence="10 11">
    <name type="scientific">Nibrella viscosa</name>
    <dbReference type="NCBI Taxonomy" id="1084524"/>
    <lineage>
        <taxon>Bacteria</taxon>
        <taxon>Pseudomonadati</taxon>
        <taxon>Bacteroidota</taxon>
        <taxon>Cytophagia</taxon>
        <taxon>Cytophagales</taxon>
        <taxon>Spirosomataceae</taxon>
        <taxon>Nibrella</taxon>
    </lineage>
</organism>
<keyword evidence="6 7" id="KW-0720">Serine protease</keyword>
<dbReference type="InterPro" id="IPR028204">
    <property type="entry name" value="Tricorn_C1"/>
</dbReference>
<evidence type="ECO:0000256" key="1">
    <source>
        <dbReference type="ARBA" id="ARBA00004496"/>
    </source>
</evidence>
<dbReference type="CDD" id="cd07562">
    <property type="entry name" value="Peptidase_S41_TRI"/>
    <property type="match status" value="1"/>
</dbReference>
<dbReference type="Pfam" id="PF07676">
    <property type="entry name" value="PD40"/>
    <property type="match status" value="2"/>
</dbReference>
<dbReference type="InterPro" id="IPR036034">
    <property type="entry name" value="PDZ_sf"/>
</dbReference>
<dbReference type="Pfam" id="PF03572">
    <property type="entry name" value="Peptidase_S41"/>
    <property type="match status" value="1"/>
</dbReference>
<evidence type="ECO:0000256" key="8">
    <source>
        <dbReference type="SAM" id="MobiDB-lite"/>
    </source>
</evidence>
<reference evidence="11" key="1">
    <citation type="journal article" date="2019" name="Int. J. Syst. Evol. Microbiol.">
        <title>The Global Catalogue of Microorganisms (GCM) 10K type strain sequencing project: providing services to taxonomists for standard genome sequencing and annotation.</title>
        <authorList>
            <consortium name="The Broad Institute Genomics Platform"/>
            <consortium name="The Broad Institute Genome Sequencing Center for Infectious Disease"/>
            <person name="Wu L."/>
            <person name="Ma J."/>
        </authorList>
    </citation>
    <scope>NUCLEOTIDE SEQUENCE [LARGE SCALE GENOMIC DNA]</scope>
    <source>
        <strain evidence="11">JCM 17925</strain>
    </source>
</reference>
<keyword evidence="3 7" id="KW-0963">Cytoplasm</keyword>
<keyword evidence="4 7" id="KW-0645">Protease</keyword>
<dbReference type="Gene3D" id="2.120.10.60">
    <property type="entry name" value="Tricorn protease N-terminal domain"/>
    <property type="match status" value="2"/>
</dbReference>
<dbReference type="SMART" id="SM00245">
    <property type="entry name" value="TSPc"/>
    <property type="match status" value="1"/>
</dbReference>
<dbReference type="EMBL" id="BAABHB010000001">
    <property type="protein sequence ID" value="GAA4398121.1"/>
    <property type="molecule type" value="Genomic_DNA"/>
</dbReference>
<gene>
    <name evidence="10" type="ORF">GCM10023187_08380</name>
</gene>
<dbReference type="SUPFAM" id="SSF50969">
    <property type="entry name" value="YVTN repeat-like/Quinoprotein amine dehydrogenase"/>
    <property type="match status" value="1"/>
</dbReference>
<proteinExistence type="inferred from homology"/>
<keyword evidence="5 7" id="KW-0378">Hydrolase</keyword>
<dbReference type="InterPro" id="IPR005151">
    <property type="entry name" value="Tail-specific_protease"/>
</dbReference>
<dbReference type="InterPro" id="IPR029045">
    <property type="entry name" value="ClpP/crotonase-like_dom_sf"/>
</dbReference>
<sequence>MLGIAVAWALCAASYAQKPLWMRYPALSPDGQTIVFSYQGDLYRVPATGGQAVPLTIHEGHDFMPVWSHDGKSIAFASDRYGNFDVFVMPATGGEAKRLTFHSANDLPSDFTADNQRIIFSSTRTDDAKNAQFPLGLLGELYSVPVTGGRTKMELTTPAEMARFSRNGRQLLYHDLKGYEDAFRKHHTSSIARDVWMYDTQTGKHTQLTTFAGEDRNPVFSASNQEVYYLSEQSGSFNVHKFSLDKPQQSTQLTRFSKHPVRFLTAADNGTLCFGFDGEIYTLTPNGQPKKVDVQILNDGRMVSQKIVPISSGASEMALSPNGKEIAFIVRGEVFVTSVEGGVTKRITNTPEQERSVSFSPDGRTLVYAAERKNNWDVYKTSIIRKEEPYFYAATVLKEEPVIATEAEEFQPHFSPDGKEVAYLEERVVLKVINLATKATRTILPADKNYSYSDGDQYYQWSPDGKWFLVNFAPYQIFTSEVGLVAADGKGAVVNLTQSGYNEGEAKWVMGGKALLMNTDRDGMKNHASWGGEGDIYAMFFTKEAFDRFKLSKEDFALLQEKEEKEKKEKDDADKEKKSEPAKDAKKDKSRPVATTDKKDSDVSPLTIELDGIEDRKARLTIHSSRLSDAVLSKDGEKLFYLARFEKTSDLWVTDLRTRETKILAKDAGTQMELSKDGKSLFVLSEKGIARFDAESGKREAVSINGEMNLDYLAEKAYIFDHAWRQVQKKFYVKDLHGVDWTFYYNEYKKFLPYITNNRDFAELLSEMLGELNASHTGGRYAHPQQHMDATASLGLFYDQTHTGNGLKVTEVIARSPLDNATSKVKPGVIIEQIDGVAITADMDYNQLLNRKAGKNTLLSLYNPTSNTRWEESLKPVTQGEENELRYRRWVETRRKEVDRLSDGKVGYVHVRGMNDPSYRTVYEEVLGKCAGKDAVIVDTRFNGGGWLHDDLSTFLKGEKYIEMVPRGQKGGHEPMRKWIKPSAVLMSESNYSDAHMFPYTYKNHKIGKLIGMPVPGTGTAVWWESQIDPTLVFGIPQVGMVTNDGKYMENTQLEPDVLVRNDPEEIAKGRDQQLERAVQELLNRPIAVSGGQK</sequence>
<evidence type="ECO:0000256" key="2">
    <source>
        <dbReference type="ARBA" id="ARBA00008524"/>
    </source>
</evidence>
<evidence type="ECO:0000256" key="7">
    <source>
        <dbReference type="PIRNR" id="PIRNR036421"/>
    </source>
</evidence>
<evidence type="ECO:0000256" key="4">
    <source>
        <dbReference type="ARBA" id="ARBA00022670"/>
    </source>
</evidence>
<dbReference type="Gene3D" id="3.30.750.44">
    <property type="match status" value="1"/>
</dbReference>
<dbReference type="Gene3D" id="3.90.226.10">
    <property type="entry name" value="2-enoyl-CoA Hydratase, Chain A, domain 1"/>
    <property type="match status" value="1"/>
</dbReference>
<dbReference type="SUPFAM" id="SSF52096">
    <property type="entry name" value="ClpP/crotonase"/>
    <property type="match status" value="1"/>
</dbReference>
<dbReference type="SUPFAM" id="SSF50156">
    <property type="entry name" value="PDZ domain-like"/>
    <property type="match status" value="1"/>
</dbReference>
<dbReference type="SUPFAM" id="SSF69304">
    <property type="entry name" value="Tricorn protease N-terminal domain"/>
    <property type="match status" value="2"/>
</dbReference>
<dbReference type="InterPro" id="IPR011044">
    <property type="entry name" value="Quino_amine_DH_bsu"/>
</dbReference>
<dbReference type="InterPro" id="IPR011659">
    <property type="entry name" value="WD40"/>
</dbReference>
<dbReference type="PANTHER" id="PTHR43253:SF1">
    <property type="entry name" value="TRICORN PROTEASE HOMOLOG 2-RELATED"/>
    <property type="match status" value="1"/>
</dbReference>
<evidence type="ECO:0000313" key="10">
    <source>
        <dbReference type="EMBL" id="GAA4398121.1"/>
    </source>
</evidence>
<evidence type="ECO:0000259" key="9">
    <source>
        <dbReference type="SMART" id="SM00245"/>
    </source>
</evidence>
<dbReference type="Pfam" id="PF14684">
    <property type="entry name" value="Tricorn_C1"/>
    <property type="match status" value="1"/>
</dbReference>